<dbReference type="AlphaFoldDB" id="A0AAW1FLW2"/>
<name>A0AAW1FLW2_ZOAVI</name>
<dbReference type="EMBL" id="JBCEZU010000056">
    <property type="protein sequence ID" value="KAK9535820.1"/>
    <property type="molecule type" value="Genomic_DNA"/>
</dbReference>
<reference evidence="1 2" key="1">
    <citation type="journal article" date="2024" name="Genome Biol. Evol.">
        <title>Chromosome-level genome assembly of the viviparous eelpout Zoarces viviparus.</title>
        <authorList>
            <person name="Fuhrmann N."/>
            <person name="Brasseur M.V."/>
            <person name="Bakowski C.E."/>
            <person name="Podsiadlowski L."/>
            <person name="Prost S."/>
            <person name="Krehenwinkel H."/>
            <person name="Mayer C."/>
        </authorList>
    </citation>
    <scope>NUCLEOTIDE SEQUENCE [LARGE SCALE GENOMIC DNA]</scope>
    <source>
        <strain evidence="1">NO-MEL_2022_Ind0_liver</strain>
    </source>
</reference>
<dbReference type="Proteomes" id="UP001488805">
    <property type="component" value="Unassembled WGS sequence"/>
</dbReference>
<comment type="caution">
    <text evidence="1">The sequence shown here is derived from an EMBL/GenBank/DDBJ whole genome shotgun (WGS) entry which is preliminary data.</text>
</comment>
<organism evidence="1 2">
    <name type="scientific">Zoarces viviparus</name>
    <name type="common">Viviparous eelpout</name>
    <name type="synonym">Blennius viviparus</name>
    <dbReference type="NCBI Taxonomy" id="48416"/>
    <lineage>
        <taxon>Eukaryota</taxon>
        <taxon>Metazoa</taxon>
        <taxon>Chordata</taxon>
        <taxon>Craniata</taxon>
        <taxon>Vertebrata</taxon>
        <taxon>Euteleostomi</taxon>
        <taxon>Actinopterygii</taxon>
        <taxon>Neopterygii</taxon>
        <taxon>Teleostei</taxon>
        <taxon>Neoteleostei</taxon>
        <taxon>Acanthomorphata</taxon>
        <taxon>Eupercaria</taxon>
        <taxon>Perciformes</taxon>
        <taxon>Cottioidei</taxon>
        <taxon>Zoarcales</taxon>
        <taxon>Zoarcidae</taxon>
        <taxon>Zoarcinae</taxon>
        <taxon>Zoarces</taxon>
    </lineage>
</organism>
<protein>
    <submittedName>
        <fullName evidence="1">Uncharacterized protein</fullName>
    </submittedName>
</protein>
<keyword evidence="2" id="KW-1185">Reference proteome</keyword>
<gene>
    <name evidence="1" type="ORF">VZT92_008176</name>
</gene>
<accession>A0AAW1FLW2</accession>
<sequence>MEHHKRPTRRQKQICRYVSAKTRDCCFLLKDDSYAFVLEKRADSTLVADVIRQDDTQDLFESPCKSKLFDIVYVISPIEKAKSCLLQRKDLHRKAVCLPYAEGFAVFPLLHDME</sequence>
<proteinExistence type="predicted"/>
<evidence type="ECO:0000313" key="2">
    <source>
        <dbReference type="Proteomes" id="UP001488805"/>
    </source>
</evidence>
<evidence type="ECO:0000313" key="1">
    <source>
        <dbReference type="EMBL" id="KAK9535820.1"/>
    </source>
</evidence>